<organism evidence="4">
    <name type="scientific">Echinostoma caproni</name>
    <dbReference type="NCBI Taxonomy" id="27848"/>
    <lineage>
        <taxon>Eukaryota</taxon>
        <taxon>Metazoa</taxon>
        <taxon>Spiralia</taxon>
        <taxon>Lophotrochozoa</taxon>
        <taxon>Platyhelminthes</taxon>
        <taxon>Trematoda</taxon>
        <taxon>Digenea</taxon>
        <taxon>Plagiorchiida</taxon>
        <taxon>Echinostomata</taxon>
        <taxon>Echinostomatoidea</taxon>
        <taxon>Echinostomatidae</taxon>
        <taxon>Echinostoma</taxon>
    </lineage>
</organism>
<dbReference type="Proteomes" id="UP000272942">
    <property type="component" value="Unassembled WGS sequence"/>
</dbReference>
<feature type="compositionally biased region" description="Polar residues" evidence="1">
    <location>
        <begin position="136"/>
        <end position="148"/>
    </location>
</feature>
<reference evidence="2 3" key="2">
    <citation type="submission" date="2018-11" db="EMBL/GenBank/DDBJ databases">
        <authorList>
            <consortium name="Pathogen Informatics"/>
        </authorList>
    </citation>
    <scope>NUCLEOTIDE SEQUENCE [LARGE SCALE GENOMIC DNA]</scope>
    <source>
        <strain evidence="2 3">Egypt</strain>
    </source>
</reference>
<dbReference type="EMBL" id="UZAN01040715">
    <property type="protein sequence ID" value="VDP70678.1"/>
    <property type="molecule type" value="Genomic_DNA"/>
</dbReference>
<name>A0A183AA33_9TREM</name>
<evidence type="ECO:0000313" key="3">
    <source>
        <dbReference type="Proteomes" id="UP000272942"/>
    </source>
</evidence>
<accession>A0A183AA33</accession>
<feature type="region of interest" description="Disordered" evidence="1">
    <location>
        <begin position="108"/>
        <end position="150"/>
    </location>
</feature>
<reference evidence="4" key="1">
    <citation type="submission" date="2016-06" db="UniProtKB">
        <authorList>
            <consortium name="WormBaseParasite"/>
        </authorList>
    </citation>
    <scope>IDENTIFICATION</scope>
</reference>
<evidence type="ECO:0000313" key="2">
    <source>
        <dbReference type="EMBL" id="VDP70678.1"/>
    </source>
</evidence>
<dbReference type="WBParaSite" id="ECPE_0000382301-mRNA-1">
    <property type="protein sequence ID" value="ECPE_0000382301-mRNA-1"/>
    <property type="gene ID" value="ECPE_0000382301"/>
</dbReference>
<protein>
    <submittedName>
        <fullName evidence="4">R3H-assoc domain-containing protein</fullName>
    </submittedName>
</protein>
<dbReference type="OrthoDB" id="10563579at2759"/>
<proteinExistence type="predicted"/>
<dbReference type="AlphaFoldDB" id="A0A183AA33"/>
<gene>
    <name evidence="2" type="ORF">ECPE_LOCUS3818</name>
</gene>
<evidence type="ECO:0000256" key="1">
    <source>
        <dbReference type="SAM" id="MobiDB-lite"/>
    </source>
</evidence>
<sequence length="230" mass="26591">MQFEKHLEPKLPQSLYMKRAEQAKDLGSRIDTRKFSQQKRREADLVRRIKGPHSTASDTVRELELSRLAESRQLREKEMEEQKRKEMIQFFMDYVEAQKKQRTEEAWETERDITTSDEAPGIPDSQTPDASHIEQMKSTQAQGTSESISLDDKCWQPVNSRTGFPDAEALVEMQKLLDANFGLAQDLKTTPAFVWSYFEMLRSTRVQMDPSFGPLRNMDPITLLKSLAST</sequence>
<keyword evidence="3" id="KW-1185">Reference proteome</keyword>
<evidence type="ECO:0000313" key="4">
    <source>
        <dbReference type="WBParaSite" id="ECPE_0000382301-mRNA-1"/>
    </source>
</evidence>